<evidence type="ECO:0000313" key="2">
    <source>
        <dbReference type="EMBL" id="WIW95169.1"/>
    </source>
</evidence>
<name>A0A9Y2F1W1_9SPHN</name>
<dbReference type="RefSeq" id="WP_285975485.1">
    <property type="nucleotide sequence ID" value="NZ_CP127221.1"/>
</dbReference>
<dbReference type="SUPFAM" id="SSF103515">
    <property type="entry name" value="Autotransporter"/>
    <property type="match status" value="1"/>
</dbReference>
<dbReference type="EMBL" id="CP127221">
    <property type="protein sequence ID" value="WIW95169.1"/>
    <property type="molecule type" value="Genomic_DNA"/>
</dbReference>
<feature type="region of interest" description="Disordered" evidence="1">
    <location>
        <begin position="1"/>
        <end position="32"/>
    </location>
</feature>
<dbReference type="GO" id="GO:0006878">
    <property type="term" value="P:intracellular copper ion homeostasis"/>
    <property type="evidence" value="ECO:0007669"/>
    <property type="project" value="InterPro"/>
</dbReference>
<organism evidence="2 3">
    <name type="scientific">Altererythrobacter rubellus</name>
    <dbReference type="NCBI Taxonomy" id="2173831"/>
    <lineage>
        <taxon>Bacteria</taxon>
        <taxon>Pseudomonadati</taxon>
        <taxon>Pseudomonadota</taxon>
        <taxon>Alphaproteobacteria</taxon>
        <taxon>Sphingomonadales</taxon>
        <taxon>Erythrobacteraceae</taxon>
        <taxon>Altererythrobacter</taxon>
    </lineage>
</organism>
<evidence type="ECO:0000256" key="1">
    <source>
        <dbReference type="SAM" id="MobiDB-lite"/>
    </source>
</evidence>
<accession>A0A9Y2F1W1</accession>
<reference evidence="2 3" key="1">
    <citation type="submission" date="2023-06" db="EMBL/GenBank/DDBJ databases">
        <title>Altererythrobacter rubellus NBRC 112769 genome.</title>
        <authorList>
            <person name="Zhang K."/>
        </authorList>
    </citation>
    <scope>NUCLEOTIDE SEQUENCE [LARGE SCALE GENOMIC DNA]</scope>
    <source>
        <strain evidence="2 3">NBRC 112769</strain>
    </source>
</reference>
<dbReference type="AlphaFoldDB" id="A0A9Y2F1W1"/>
<dbReference type="KEGG" id="arue:QQX03_09415"/>
<keyword evidence="3" id="KW-1185">Reference proteome</keyword>
<gene>
    <name evidence="2" type="ORF">QQX03_09415</name>
</gene>
<protein>
    <submittedName>
        <fullName evidence="2">Copper resistance protein B</fullName>
    </submittedName>
</protein>
<dbReference type="Pfam" id="PF05275">
    <property type="entry name" value="CopB"/>
    <property type="match status" value="1"/>
</dbReference>
<dbReference type="InterPro" id="IPR036709">
    <property type="entry name" value="Autotransporte_beta_dom_sf"/>
</dbReference>
<sequence>MGGMDAMSLPQSGPPPEAFSGPEHAADTIFSDSEMAASREQLRREQGGAINSLISIDRLELQSGEGADAYVWEANAWVGGDLNKLWIKTEGEGEFEESLDDAEVQALWSRAISPWFDFQTGVRYDYRPSEPDTSHLVLGVQGLAPYLFEVDVAGFVSDEGDFTARAEAEYDQRITQQLILQPRVELNMSAQDIPELDIGSGLTSLDAGLRLRYEFVPEFAPYIGVEYQTDLGETRNITQTEGGDPDRTVFVAGVKFWF</sequence>
<dbReference type="GO" id="GO:0009279">
    <property type="term" value="C:cell outer membrane"/>
    <property type="evidence" value="ECO:0007669"/>
    <property type="project" value="InterPro"/>
</dbReference>
<dbReference type="Proteomes" id="UP001231445">
    <property type="component" value="Chromosome"/>
</dbReference>
<evidence type="ECO:0000313" key="3">
    <source>
        <dbReference type="Proteomes" id="UP001231445"/>
    </source>
</evidence>
<proteinExistence type="predicted"/>
<dbReference type="GO" id="GO:0005507">
    <property type="term" value="F:copper ion binding"/>
    <property type="evidence" value="ECO:0007669"/>
    <property type="project" value="InterPro"/>
</dbReference>
<dbReference type="InterPro" id="IPR007939">
    <property type="entry name" value="Cu-R_B_prcur"/>
</dbReference>